<evidence type="ECO:0000313" key="4">
    <source>
        <dbReference type="Proteomes" id="UP000430146"/>
    </source>
</evidence>
<keyword evidence="2 3" id="KW-0548">Nucleotidyltransferase</keyword>
<sequence length="224" mass="23583">MTVTAILPVPMVFARRRDAVFAAVAGVSPLIRAVRALEAAADVVIAVAVPLADEVAEALVGQSFSRVRVVVSDSPGERVHCLAAGLAAVDTSHVVVHDLQWPTIGTGVVDRIAVALREEAVAVMPARPVTDSVKAVDSGGVLTATLDRSQLRTVQYPRGFTADVLAQLVHRHRSGPFDELEAALSAGIPVTLIEGDDEALRVELPRDAGYLAALIATRQDPPVR</sequence>
<dbReference type="AlphaFoldDB" id="A0A5S9R528"/>
<dbReference type="EC" id="2.7.7.60" evidence="3"/>
<dbReference type="PANTHER" id="PTHR32125">
    <property type="entry name" value="2-C-METHYL-D-ERYTHRITOL 4-PHOSPHATE CYTIDYLYLTRANSFERASE, CHLOROPLASTIC"/>
    <property type="match status" value="1"/>
</dbReference>
<dbReference type="InterPro" id="IPR029044">
    <property type="entry name" value="Nucleotide-diphossugar_trans"/>
</dbReference>
<reference evidence="3 4" key="1">
    <citation type="submission" date="2019-11" db="EMBL/GenBank/DDBJ databases">
        <authorList>
            <person name="Holert J."/>
        </authorList>
    </citation>
    <scope>NUCLEOTIDE SEQUENCE [LARGE SCALE GENOMIC DNA]</scope>
    <source>
        <strain evidence="3">BC8_1</strain>
    </source>
</reference>
<dbReference type="InterPro" id="IPR034683">
    <property type="entry name" value="IspD/TarI"/>
</dbReference>
<evidence type="ECO:0000256" key="2">
    <source>
        <dbReference type="ARBA" id="ARBA00022695"/>
    </source>
</evidence>
<dbReference type="RefSeq" id="WP_159233748.1">
    <property type="nucleotide sequence ID" value="NZ_CACSIP010000040.1"/>
</dbReference>
<dbReference type="EMBL" id="CACSIP010000040">
    <property type="protein sequence ID" value="CAA0130826.1"/>
    <property type="molecule type" value="Genomic_DNA"/>
</dbReference>
<dbReference type="Proteomes" id="UP000430146">
    <property type="component" value="Unassembled WGS sequence"/>
</dbReference>
<accession>A0A5S9R528</accession>
<evidence type="ECO:0000313" key="3">
    <source>
        <dbReference type="EMBL" id="CAA0130826.1"/>
    </source>
</evidence>
<dbReference type="Pfam" id="PF01128">
    <property type="entry name" value="IspD"/>
    <property type="match status" value="1"/>
</dbReference>
<dbReference type="PANTHER" id="PTHR32125:SF4">
    <property type="entry name" value="2-C-METHYL-D-ERYTHRITOL 4-PHOSPHATE CYTIDYLYLTRANSFERASE, CHLOROPLASTIC"/>
    <property type="match status" value="1"/>
</dbReference>
<dbReference type="InterPro" id="IPR050088">
    <property type="entry name" value="IspD/TarI_cytidylyltransf_bact"/>
</dbReference>
<dbReference type="Gene3D" id="3.90.550.10">
    <property type="entry name" value="Spore Coat Polysaccharide Biosynthesis Protein SpsA, Chain A"/>
    <property type="match status" value="1"/>
</dbReference>
<dbReference type="OrthoDB" id="9802561at2"/>
<keyword evidence="1 3" id="KW-0808">Transferase</keyword>
<evidence type="ECO:0000256" key="1">
    <source>
        <dbReference type="ARBA" id="ARBA00022679"/>
    </source>
</evidence>
<gene>
    <name evidence="3" type="primary">ispD_2</name>
    <name evidence="3" type="ORF">AELLOGFF_05803</name>
</gene>
<protein>
    <submittedName>
        <fullName evidence="3">2-C-methyl-D-erythritol 4-phosphate cytidylyltransferase</fullName>
        <ecNumber evidence="3">2.7.7.60</ecNumber>
    </submittedName>
</protein>
<name>A0A5S9R528_MYCVN</name>
<dbReference type="SUPFAM" id="SSF53448">
    <property type="entry name" value="Nucleotide-diphospho-sugar transferases"/>
    <property type="match status" value="1"/>
</dbReference>
<organism evidence="3 4">
    <name type="scientific">Mycolicibacterium vanbaalenii</name>
    <name type="common">Mycobacterium vanbaalenii</name>
    <dbReference type="NCBI Taxonomy" id="110539"/>
    <lineage>
        <taxon>Bacteria</taxon>
        <taxon>Bacillati</taxon>
        <taxon>Actinomycetota</taxon>
        <taxon>Actinomycetes</taxon>
        <taxon>Mycobacteriales</taxon>
        <taxon>Mycobacteriaceae</taxon>
        <taxon>Mycolicibacterium</taxon>
    </lineage>
</organism>
<proteinExistence type="predicted"/>
<keyword evidence="4" id="KW-1185">Reference proteome</keyword>
<dbReference type="GO" id="GO:0050518">
    <property type="term" value="F:2-C-methyl-D-erythritol 4-phosphate cytidylyltransferase activity"/>
    <property type="evidence" value="ECO:0007669"/>
    <property type="project" value="UniProtKB-EC"/>
</dbReference>